<evidence type="ECO:0000313" key="2">
    <source>
        <dbReference type="Proteomes" id="UP001056291"/>
    </source>
</evidence>
<reference evidence="1" key="1">
    <citation type="submission" date="2022-06" db="EMBL/GenBank/DDBJ databases">
        <title>Sneathiella actinostolidae sp. nov., isolated from a sea anemonein the Western Pacific Ocean.</title>
        <authorList>
            <person name="Wei M.J."/>
        </authorList>
    </citation>
    <scope>NUCLEOTIDE SEQUENCE</scope>
    <source>
        <strain evidence="1">PHK-P5</strain>
    </source>
</reference>
<sequence>MALQVYTASLLKEGLVAYLCLEDGLPSWTPEIGQATAMDDGSVESLKIAAEKSERDNIIVAPYAIDVVNSDGGWVAATKREQIRASGPTIVLPRDNAANASERAGRKAA</sequence>
<dbReference type="RefSeq" id="WP_251933603.1">
    <property type="nucleotide sequence ID" value="NZ_CP098747.1"/>
</dbReference>
<proteinExistence type="predicted"/>
<evidence type="ECO:0000313" key="1">
    <source>
        <dbReference type="EMBL" id="USG60723.1"/>
    </source>
</evidence>
<keyword evidence="2" id="KW-1185">Reference proteome</keyword>
<dbReference type="EMBL" id="CP098747">
    <property type="protein sequence ID" value="USG60723.1"/>
    <property type="molecule type" value="Genomic_DNA"/>
</dbReference>
<accession>A0ABY4W0W2</accession>
<protein>
    <submittedName>
        <fullName evidence="1">DUF2849 domain-containing protein</fullName>
    </submittedName>
</protein>
<dbReference type="Proteomes" id="UP001056291">
    <property type="component" value="Chromosome"/>
</dbReference>
<gene>
    <name evidence="1" type="ORF">NBZ79_16300</name>
</gene>
<name>A0ABY4W0W2_9PROT</name>
<dbReference type="Pfam" id="PF11011">
    <property type="entry name" value="DUF2849"/>
    <property type="match status" value="1"/>
</dbReference>
<organism evidence="1 2">
    <name type="scientific">Sneathiella marina</name>
    <dbReference type="NCBI Taxonomy" id="2950108"/>
    <lineage>
        <taxon>Bacteria</taxon>
        <taxon>Pseudomonadati</taxon>
        <taxon>Pseudomonadota</taxon>
        <taxon>Alphaproteobacteria</taxon>
        <taxon>Sneathiellales</taxon>
        <taxon>Sneathiellaceae</taxon>
        <taxon>Sneathiella</taxon>
    </lineage>
</organism>
<dbReference type="InterPro" id="IPR021270">
    <property type="entry name" value="DUF2849"/>
</dbReference>